<dbReference type="RefSeq" id="WP_018979379.1">
    <property type="nucleotide sequence ID" value="NZ_BAQD01000043.1"/>
</dbReference>
<reference evidence="1" key="1">
    <citation type="submission" date="2013-04" db="EMBL/GenBank/DDBJ databases">
        <title>The genome sequencing project of 58 acetic acid bacteria.</title>
        <authorList>
            <person name="Okamoto-Kainuma A."/>
            <person name="Ishikawa M."/>
            <person name="Umino S."/>
            <person name="Koizumi Y."/>
            <person name="Shiwa Y."/>
            <person name="Yoshikawa H."/>
            <person name="Matsutani M."/>
            <person name="Matsushita K."/>
        </authorList>
    </citation>
    <scope>NUCLEOTIDE SEQUENCE</scope>
    <source>
        <strain evidence="1">DSM 15669</strain>
    </source>
</reference>
<keyword evidence="2" id="KW-1185">Reference proteome</keyword>
<evidence type="ECO:0000313" key="1">
    <source>
        <dbReference type="EMBL" id="GBQ07854.1"/>
    </source>
</evidence>
<organism evidence="1 2">
    <name type="scientific">Saccharibacter floricola DSM 15669</name>
    <dbReference type="NCBI Taxonomy" id="1123227"/>
    <lineage>
        <taxon>Bacteria</taxon>
        <taxon>Pseudomonadati</taxon>
        <taxon>Pseudomonadota</taxon>
        <taxon>Alphaproteobacteria</taxon>
        <taxon>Acetobacterales</taxon>
        <taxon>Acetobacteraceae</taxon>
        <taxon>Saccharibacter</taxon>
    </lineage>
</organism>
<sequence>MMSRLARLRHWIQQPTTLIGLSLVIGGIAGAATGALSGDMATTLLLSSLPSLLPDNSTARATASALIPPAVAALEKRADTQPPHT</sequence>
<name>A0ABQ0P038_9PROT</name>
<gene>
    <name evidence="1" type="ORF">AA15669_1563</name>
</gene>
<accession>A0ABQ0P038</accession>
<proteinExistence type="predicted"/>
<protein>
    <submittedName>
        <fullName evidence="1">Uncharacterized protein</fullName>
    </submittedName>
</protein>
<comment type="caution">
    <text evidence="1">The sequence shown here is derived from an EMBL/GenBank/DDBJ whole genome shotgun (WGS) entry which is preliminary data.</text>
</comment>
<dbReference type="Proteomes" id="UP001062901">
    <property type="component" value="Unassembled WGS sequence"/>
</dbReference>
<evidence type="ECO:0000313" key="2">
    <source>
        <dbReference type="Proteomes" id="UP001062901"/>
    </source>
</evidence>
<dbReference type="EMBL" id="BAQD01000043">
    <property type="protein sequence ID" value="GBQ07854.1"/>
    <property type="molecule type" value="Genomic_DNA"/>
</dbReference>